<organism evidence="1 2">
    <name type="scientific">[Candida] arabinofermentans NRRL YB-2248</name>
    <dbReference type="NCBI Taxonomy" id="983967"/>
    <lineage>
        <taxon>Eukaryota</taxon>
        <taxon>Fungi</taxon>
        <taxon>Dikarya</taxon>
        <taxon>Ascomycota</taxon>
        <taxon>Saccharomycotina</taxon>
        <taxon>Pichiomycetes</taxon>
        <taxon>Pichiales</taxon>
        <taxon>Pichiaceae</taxon>
        <taxon>Ogataea</taxon>
        <taxon>Ogataea/Candida clade</taxon>
    </lineage>
</organism>
<evidence type="ECO:0000313" key="1">
    <source>
        <dbReference type="EMBL" id="ODV84385.1"/>
    </source>
</evidence>
<dbReference type="AlphaFoldDB" id="A0A1E4SY11"/>
<name>A0A1E4SY11_9ASCO</name>
<gene>
    <name evidence="1" type="ORF">CANARDRAFT_65758</name>
</gene>
<evidence type="ECO:0000313" key="2">
    <source>
        <dbReference type="Proteomes" id="UP000094801"/>
    </source>
</evidence>
<dbReference type="Proteomes" id="UP000094801">
    <property type="component" value="Unassembled WGS sequence"/>
</dbReference>
<dbReference type="EMBL" id="KV453857">
    <property type="protein sequence ID" value="ODV84385.1"/>
    <property type="molecule type" value="Genomic_DNA"/>
</dbReference>
<keyword evidence="2" id="KW-1185">Reference proteome</keyword>
<protein>
    <submittedName>
        <fullName evidence="1">Uncharacterized protein</fullName>
    </submittedName>
</protein>
<proteinExistence type="predicted"/>
<sequence>MPPHSGKKSRWCCSSVATAKAMLKGYSRFGLNTTTNPKFECIQFKYISWLKLLIRIFVLLSSENMIDIIITLNWKGPMCTKAPLMVAHMNVTLINCAHQSLQPSRHGTVRYLNVAAIQLQLPVKNVSFVA</sequence>
<reference evidence="2" key="1">
    <citation type="submission" date="2016-04" db="EMBL/GenBank/DDBJ databases">
        <title>Comparative genomics of biotechnologically important yeasts.</title>
        <authorList>
            <consortium name="DOE Joint Genome Institute"/>
            <person name="Riley R."/>
            <person name="Haridas S."/>
            <person name="Wolfe K.H."/>
            <person name="Lopes M.R."/>
            <person name="Hittinger C.T."/>
            <person name="Goker M."/>
            <person name="Salamov A."/>
            <person name="Wisecaver J."/>
            <person name="Long T.M."/>
            <person name="Aerts A.L."/>
            <person name="Barry K."/>
            <person name="Choi C."/>
            <person name="Clum A."/>
            <person name="Coughlan A.Y."/>
            <person name="Deshpande S."/>
            <person name="Douglass A.P."/>
            <person name="Hanson S.J."/>
            <person name="Klenk H.-P."/>
            <person name="Labutti K."/>
            <person name="Lapidus A."/>
            <person name="Lindquist E."/>
            <person name="Lipzen A."/>
            <person name="Meier-Kolthoff J.P."/>
            <person name="Ohm R.A."/>
            <person name="Otillar R.P."/>
            <person name="Pangilinan J."/>
            <person name="Peng Y."/>
            <person name="Rokas A."/>
            <person name="Rosa C.A."/>
            <person name="Scheuner C."/>
            <person name="Sibirny A.A."/>
            <person name="Slot J.C."/>
            <person name="Stielow J.B."/>
            <person name="Sun H."/>
            <person name="Kurtzman C.P."/>
            <person name="Blackwell M."/>
            <person name="Grigoriev I.V."/>
            <person name="Jeffries T.W."/>
        </authorList>
    </citation>
    <scope>NUCLEOTIDE SEQUENCE [LARGE SCALE GENOMIC DNA]</scope>
    <source>
        <strain evidence="2">NRRL YB-2248</strain>
    </source>
</reference>
<accession>A0A1E4SY11</accession>